<dbReference type="PRINTS" id="PR00080">
    <property type="entry name" value="SDRFAMILY"/>
</dbReference>
<accession>A0A2G5DEK7</accession>
<evidence type="ECO:0000256" key="2">
    <source>
        <dbReference type="ARBA" id="ARBA00023002"/>
    </source>
</evidence>
<evidence type="ECO:0000313" key="4">
    <source>
        <dbReference type="EMBL" id="PIA41667.1"/>
    </source>
</evidence>
<reference evidence="4 5" key="1">
    <citation type="submission" date="2017-09" db="EMBL/GenBank/DDBJ databases">
        <title>WGS assembly of Aquilegia coerulea Goldsmith.</title>
        <authorList>
            <person name="Hodges S."/>
            <person name="Kramer E."/>
            <person name="Nordborg M."/>
            <person name="Tomkins J."/>
            <person name="Borevitz J."/>
            <person name="Derieg N."/>
            <person name="Yan J."/>
            <person name="Mihaltcheva S."/>
            <person name="Hayes R.D."/>
            <person name="Rokhsar D."/>
        </authorList>
    </citation>
    <scope>NUCLEOTIDE SEQUENCE [LARGE SCALE GENOMIC DNA]</scope>
    <source>
        <strain evidence="5">cv. Goldsmith</strain>
    </source>
</reference>
<keyword evidence="2" id="KW-0560">Oxidoreductase</keyword>
<dbReference type="EMBL" id="KZ305039">
    <property type="protein sequence ID" value="PIA41667.1"/>
    <property type="molecule type" value="Genomic_DNA"/>
</dbReference>
<evidence type="ECO:0000256" key="1">
    <source>
        <dbReference type="ARBA" id="ARBA00006484"/>
    </source>
</evidence>
<sequence length="340" mass="37683">MDLKTLKITWTFISSWNYWKETLLQKIFTYYLPTASALLETKNLSGFNVIVTGSTGGIGLHIAKEFAMAGANVIMACRNVKAAEVIASAWREEVSNSKNLNVEVMELDLISFSSIRRFADEWKQKAKPLHILINNAGILKIEESQKFTGEGLEQHMHVNHIASALLSLLLLPSLLKAPSARIINVNSVGHFCGVVEPQYWNSRIEESKFNSIEAYGSSKLVQIMFLKALASKLFDNKKASIQCIAVNPGAVRTNLTPEPKDKLFFAFSPAQGARSAIFCATSDSVADNLDKGFAYYSSSCKPGKMAAKAEDMDSCLEVWQKTLDILELKDDYLSHVLDSQ</sequence>
<evidence type="ECO:0000313" key="5">
    <source>
        <dbReference type="Proteomes" id="UP000230069"/>
    </source>
</evidence>
<dbReference type="PRINTS" id="PR00081">
    <property type="entry name" value="GDHRDH"/>
</dbReference>
<gene>
    <name evidence="4" type="ORF">AQUCO_02200239v1</name>
</gene>
<dbReference type="Gene3D" id="3.40.50.720">
    <property type="entry name" value="NAD(P)-binding Rossmann-like Domain"/>
    <property type="match status" value="1"/>
</dbReference>
<dbReference type="OrthoDB" id="191139at2759"/>
<organism evidence="4 5">
    <name type="scientific">Aquilegia coerulea</name>
    <name type="common">Rocky mountain columbine</name>
    <dbReference type="NCBI Taxonomy" id="218851"/>
    <lineage>
        <taxon>Eukaryota</taxon>
        <taxon>Viridiplantae</taxon>
        <taxon>Streptophyta</taxon>
        <taxon>Embryophyta</taxon>
        <taxon>Tracheophyta</taxon>
        <taxon>Spermatophyta</taxon>
        <taxon>Magnoliopsida</taxon>
        <taxon>Ranunculales</taxon>
        <taxon>Ranunculaceae</taxon>
        <taxon>Thalictroideae</taxon>
        <taxon>Aquilegia</taxon>
    </lineage>
</organism>
<dbReference type="AlphaFoldDB" id="A0A2G5DEK7"/>
<dbReference type="PANTHER" id="PTHR24320">
    <property type="entry name" value="RETINOL DEHYDROGENASE"/>
    <property type="match status" value="1"/>
</dbReference>
<evidence type="ECO:0000256" key="3">
    <source>
        <dbReference type="RuleBase" id="RU000363"/>
    </source>
</evidence>
<dbReference type="InterPro" id="IPR036291">
    <property type="entry name" value="NAD(P)-bd_dom_sf"/>
</dbReference>
<keyword evidence="5" id="KW-1185">Reference proteome</keyword>
<dbReference type="PANTHER" id="PTHR24320:SF148">
    <property type="entry name" value="NAD(P)-BINDING ROSSMANN-FOLD SUPERFAMILY PROTEIN"/>
    <property type="match status" value="1"/>
</dbReference>
<dbReference type="GO" id="GO:0016491">
    <property type="term" value="F:oxidoreductase activity"/>
    <property type="evidence" value="ECO:0007669"/>
    <property type="project" value="UniProtKB-KW"/>
</dbReference>
<dbReference type="SUPFAM" id="SSF51735">
    <property type="entry name" value="NAD(P)-binding Rossmann-fold domains"/>
    <property type="match status" value="1"/>
</dbReference>
<comment type="similarity">
    <text evidence="1 3">Belongs to the short-chain dehydrogenases/reductases (SDR) family.</text>
</comment>
<dbReference type="Pfam" id="PF00106">
    <property type="entry name" value="adh_short"/>
    <property type="match status" value="1"/>
</dbReference>
<protein>
    <submittedName>
        <fullName evidence="4">Uncharacterized protein</fullName>
    </submittedName>
</protein>
<dbReference type="Proteomes" id="UP000230069">
    <property type="component" value="Unassembled WGS sequence"/>
</dbReference>
<dbReference type="InterPro" id="IPR002347">
    <property type="entry name" value="SDR_fam"/>
</dbReference>
<name>A0A2G5DEK7_AQUCA</name>
<proteinExistence type="inferred from homology"/>